<gene>
    <name evidence="1" type="ORF">ITX54_13610</name>
</gene>
<comment type="caution">
    <text evidence="1">The sequence shown here is derived from an EMBL/GenBank/DDBJ whole genome shotgun (WGS) entry which is preliminary data.</text>
</comment>
<accession>A0AA41BX19</accession>
<proteinExistence type="predicted"/>
<organism evidence="1 2">
    <name type="scientific">Rouxiella silvae</name>
    <dbReference type="NCBI Taxonomy" id="1646373"/>
    <lineage>
        <taxon>Bacteria</taxon>
        <taxon>Pseudomonadati</taxon>
        <taxon>Pseudomonadota</taxon>
        <taxon>Gammaproteobacteria</taxon>
        <taxon>Enterobacterales</taxon>
        <taxon>Yersiniaceae</taxon>
        <taxon>Rouxiella</taxon>
    </lineage>
</organism>
<protein>
    <recommendedName>
        <fullName evidence="3">Lipoprotein</fullName>
    </recommendedName>
</protein>
<evidence type="ECO:0008006" key="3">
    <source>
        <dbReference type="Google" id="ProtNLM"/>
    </source>
</evidence>
<dbReference type="AlphaFoldDB" id="A0AA41BX19"/>
<dbReference type="PROSITE" id="PS51257">
    <property type="entry name" value="PROKAR_LIPOPROTEIN"/>
    <property type="match status" value="1"/>
</dbReference>
<dbReference type="RefSeq" id="WP_139804118.1">
    <property type="nucleotide sequence ID" value="NZ_CBCSCF010000003.1"/>
</dbReference>
<dbReference type="Proteomes" id="UP000705283">
    <property type="component" value="Unassembled WGS sequence"/>
</dbReference>
<evidence type="ECO:0000313" key="1">
    <source>
        <dbReference type="EMBL" id="MBF6637696.1"/>
    </source>
</evidence>
<name>A0AA41BX19_9GAMM</name>
<evidence type="ECO:0000313" key="2">
    <source>
        <dbReference type="Proteomes" id="UP000705283"/>
    </source>
</evidence>
<reference evidence="1" key="2">
    <citation type="submission" date="2022-09" db="EMBL/GenBank/DDBJ databases">
        <title>Rouxiella aceris sp. nov., isolated from tree sap and emended description of the genus Rhouxiella.</title>
        <authorList>
            <person name="Kim I.S."/>
        </authorList>
    </citation>
    <scope>NUCLEOTIDE SEQUENCE</scope>
    <source>
        <strain evidence="1">SAP-2</strain>
    </source>
</reference>
<reference evidence="1" key="1">
    <citation type="submission" date="2020-11" db="EMBL/GenBank/DDBJ databases">
        <authorList>
            <person name="Lee S.D."/>
        </authorList>
    </citation>
    <scope>NUCLEOTIDE SEQUENCE</scope>
    <source>
        <strain evidence="1">SAP-2</strain>
    </source>
</reference>
<dbReference type="EMBL" id="JADMKS010000005">
    <property type="protein sequence ID" value="MBF6637696.1"/>
    <property type="molecule type" value="Genomic_DNA"/>
</dbReference>
<sequence length="177" mass="19812">MVKENVNSKNKSIFKAVIFLLCFSSGCTSTVSPSPATSINSTPHCISGVDSLDSNPQNLYHVMLVCVNANNYQQAVLLYAKAGTLTWYYSLKEDSESNRIRHKTLLSETLSSLNKSQKEKLTQALGDNLNILTKRELLCSRIVLPQKSTATNTESFRQDYWDKAKKGYLHCQNIVRG</sequence>